<accession>A0ABW8STG6</accession>
<sequence length="216" mass="23940">MRLILCLVFLGLFSCVRLSVPTANVAPNASVDKVVQVLPKSLQVLNTQEILGDEVLLVGAIGIVEGDKITPVQVFSSYLGKVKKGQVIRIDTINPVSVRLKPGQKASFQLSFFELEDYQPTKKWLNRFNAVSGVFALPLAITSAENPVAWFLWGMKAGSLGLDWISELDLKDLLGVSETQWDYESARSSTRTGKWVGGRSRIDDFEYVYSIQIKVD</sequence>
<evidence type="ECO:0000256" key="1">
    <source>
        <dbReference type="SAM" id="SignalP"/>
    </source>
</evidence>
<feature type="chain" id="PRO_5045381182" description="Lipoprotein" evidence="1">
    <location>
        <begin position="26"/>
        <end position="216"/>
    </location>
</feature>
<comment type="caution">
    <text evidence="2">The sequence shown here is derived from an EMBL/GenBank/DDBJ whole genome shotgun (WGS) entry which is preliminary data.</text>
</comment>
<protein>
    <recommendedName>
        <fullName evidence="4">Lipoprotein</fullName>
    </recommendedName>
</protein>
<name>A0ABW8STG6_9BACT</name>
<dbReference type="Proteomes" id="UP001623559">
    <property type="component" value="Unassembled WGS sequence"/>
</dbReference>
<dbReference type="RefSeq" id="WP_406776816.1">
    <property type="nucleotide sequence ID" value="NZ_JBEWZG010000001.1"/>
</dbReference>
<evidence type="ECO:0000313" key="3">
    <source>
        <dbReference type="Proteomes" id="UP001623559"/>
    </source>
</evidence>
<evidence type="ECO:0008006" key="4">
    <source>
        <dbReference type="Google" id="ProtNLM"/>
    </source>
</evidence>
<reference evidence="2 3" key="1">
    <citation type="submission" date="2024-07" db="EMBL/GenBank/DDBJ databases">
        <authorList>
            <person name="Pitt A."/>
            <person name="Hahn M.W."/>
        </authorList>
    </citation>
    <scope>NUCLEOTIDE SEQUENCE [LARGE SCALE GENOMIC DNA]</scope>
    <source>
        <strain evidence="2 3">2-AUSEE-184A6</strain>
    </source>
</reference>
<dbReference type="PROSITE" id="PS51257">
    <property type="entry name" value="PROKAR_LIPOPROTEIN"/>
    <property type="match status" value="1"/>
</dbReference>
<proteinExistence type="predicted"/>
<gene>
    <name evidence="2" type="ORF">V7S74_00505</name>
</gene>
<evidence type="ECO:0000313" key="2">
    <source>
        <dbReference type="EMBL" id="MFL0205213.1"/>
    </source>
</evidence>
<keyword evidence="1" id="KW-0732">Signal</keyword>
<feature type="signal peptide" evidence="1">
    <location>
        <begin position="1"/>
        <end position="25"/>
    </location>
</feature>
<dbReference type="EMBL" id="JBEWZG010000001">
    <property type="protein sequence ID" value="MFL0205213.1"/>
    <property type="molecule type" value="Genomic_DNA"/>
</dbReference>
<organism evidence="2 3">
    <name type="scientific">Aquirufa novilacunae</name>
    <dbReference type="NCBI Taxonomy" id="3139305"/>
    <lineage>
        <taxon>Bacteria</taxon>
        <taxon>Pseudomonadati</taxon>
        <taxon>Bacteroidota</taxon>
        <taxon>Cytophagia</taxon>
        <taxon>Cytophagales</taxon>
        <taxon>Flectobacillaceae</taxon>
        <taxon>Aquirufa</taxon>
    </lineage>
</organism>